<evidence type="ECO:0000259" key="2">
    <source>
        <dbReference type="Pfam" id="PF03070"/>
    </source>
</evidence>
<accession>A0ABW4JQR8</accession>
<dbReference type="PANTHER" id="PTHR43198:SF2">
    <property type="entry name" value="SI:CH1073-67J19.1-RELATED"/>
    <property type="match status" value="1"/>
</dbReference>
<dbReference type="NCBIfam" id="TIGR04306">
    <property type="entry name" value="salvage_TenA"/>
    <property type="match status" value="1"/>
</dbReference>
<dbReference type="InterPro" id="IPR016084">
    <property type="entry name" value="Haem_Oase-like_multi-hlx"/>
</dbReference>
<keyword evidence="1" id="KW-0784">Thiamine biosynthesis</keyword>
<dbReference type="InterPro" id="IPR027574">
    <property type="entry name" value="Thiaminase_II"/>
</dbReference>
<dbReference type="SUPFAM" id="SSF48613">
    <property type="entry name" value="Heme oxygenase-like"/>
    <property type="match status" value="1"/>
</dbReference>
<comment type="caution">
    <text evidence="3">The sequence shown here is derived from an EMBL/GenBank/DDBJ whole genome shotgun (WGS) entry which is preliminary data.</text>
</comment>
<dbReference type="Pfam" id="PF03070">
    <property type="entry name" value="TENA_THI-4"/>
    <property type="match status" value="1"/>
</dbReference>
<keyword evidence="4" id="KW-1185">Reference proteome</keyword>
<keyword evidence="1 3" id="KW-0378">Hydrolase</keyword>
<gene>
    <name evidence="3" type="primary">tenA</name>
    <name evidence="3" type="ORF">ACFSC7_02840</name>
</gene>
<comment type="catalytic activity">
    <reaction evidence="1">
        <text>thiamine + H2O = 5-(2-hydroxyethyl)-4-methylthiazole + 4-amino-5-hydroxymethyl-2-methylpyrimidine + H(+)</text>
        <dbReference type="Rhea" id="RHEA:17509"/>
        <dbReference type="ChEBI" id="CHEBI:15377"/>
        <dbReference type="ChEBI" id="CHEBI:15378"/>
        <dbReference type="ChEBI" id="CHEBI:16892"/>
        <dbReference type="ChEBI" id="CHEBI:17957"/>
        <dbReference type="ChEBI" id="CHEBI:18385"/>
        <dbReference type="EC" id="3.5.99.2"/>
    </reaction>
</comment>
<organism evidence="3 4">
    <name type="scientific">Roseibium aestuarii</name>
    <dbReference type="NCBI Taxonomy" id="2600299"/>
    <lineage>
        <taxon>Bacteria</taxon>
        <taxon>Pseudomonadati</taxon>
        <taxon>Pseudomonadota</taxon>
        <taxon>Alphaproteobacteria</taxon>
        <taxon>Hyphomicrobiales</taxon>
        <taxon>Stappiaceae</taxon>
        <taxon>Roseibium</taxon>
    </lineage>
</organism>
<evidence type="ECO:0000313" key="4">
    <source>
        <dbReference type="Proteomes" id="UP001597327"/>
    </source>
</evidence>
<comment type="function">
    <text evidence="1">Catalyzes an amino-pyrimidine hydrolysis reaction at the C5' of the pyrimidine moiety of thiamine compounds, a reaction that is part of a thiamine salvage pathway.</text>
</comment>
<proteinExistence type="inferred from homology"/>
<comment type="pathway">
    <text evidence="1">Cofactor biosynthesis; thiamine diphosphate biosynthesis.</text>
</comment>
<dbReference type="InterPro" id="IPR050967">
    <property type="entry name" value="Thiamine_Salvage_TenA"/>
</dbReference>
<feature type="domain" description="Thiaminase-2/PQQC" evidence="2">
    <location>
        <begin position="14"/>
        <end position="217"/>
    </location>
</feature>
<reference evidence="4" key="1">
    <citation type="journal article" date="2019" name="Int. J. Syst. Evol. Microbiol.">
        <title>The Global Catalogue of Microorganisms (GCM) 10K type strain sequencing project: providing services to taxonomists for standard genome sequencing and annotation.</title>
        <authorList>
            <consortium name="The Broad Institute Genomics Platform"/>
            <consortium name="The Broad Institute Genome Sequencing Center for Infectious Disease"/>
            <person name="Wu L."/>
            <person name="Ma J."/>
        </authorList>
    </citation>
    <scope>NUCLEOTIDE SEQUENCE [LARGE SCALE GENOMIC DNA]</scope>
    <source>
        <strain evidence="4">JCM 3369</strain>
    </source>
</reference>
<comment type="catalytic activity">
    <reaction evidence="1">
        <text>4-amino-5-aminomethyl-2-methylpyrimidine + H2O = 4-amino-5-hydroxymethyl-2-methylpyrimidine + NH4(+)</text>
        <dbReference type="Rhea" id="RHEA:31799"/>
        <dbReference type="ChEBI" id="CHEBI:15377"/>
        <dbReference type="ChEBI" id="CHEBI:16892"/>
        <dbReference type="ChEBI" id="CHEBI:28938"/>
        <dbReference type="ChEBI" id="CHEBI:63416"/>
        <dbReference type="EC" id="3.5.99.2"/>
    </reaction>
</comment>
<dbReference type="PANTHER" id="PTHR43198">
    <property type="entry name" value="BIFUNCTIONAL TH2 PROTEIN"/>
    <property type="match status" value="1"/>
</dbReference>
<dbReference type="EMBL" id="JBHUFA010000001">
    <property type="protein sequence ID" value="MFD1694437.1"/>
    <property type="molecule type" value="Genomic_DNA"/>
</dbReference>
<sequence>MSVFDRLKTDCASEWAAYVDHDFVRGMADGSLPLDAFRTYLKQDYLFLIHFSRAYALAIYKSQTLGDMRRGMAGLKTILEGEMELHVELCAKWGIARKELETVAEESETLAYTRFVLESGLRGDLLDLQVALAPCILGYGEIGARHRGVVPEGTDGAPAYARWFAEYASDDYQNAARDFCDWMDQTASAYLTEARYPVLRRIFSEASRLEADFWQMGFKNLG</sequence>
<dbReference type="Proteomes" id="UP001597327">
    <property type="component" value="Unassembled WGS sequence"/>
</dbReference>
<dbReference type="InterPro" id="IPR004305">
    <property type="entry name" value="Thiaminase-2/PQQC"/>
</dbReference>
<dbReference type="CDD" id="cd19367">
    <property type="entry name" value="TenA_C_ScTHI20-like"/>
    <property type="match status" value="1"/>
</dbReference>
<name>A0ABW4JQR8_9HYPH</name>
<evidence type="ECO:0000256" key="1">
    <source>
        <dbReference type="RuleBase" id="RU363093"/>
    </source>
</evidence>
<comment type="similarity">
    <text evidence="1">Belongs to the TenA family.</text>
</comment>
<dbReference type="GO" id="GO:0050334">
    <property type="term" value="F:thiaminase activity"/>
    <property type="evidence" value="ECO:0007669"/>
    <property type="project" value="UniProtKB-EC"/>
</dbReference>
<protein>
    <recommendedName>
        <fullName evidence="1">Aminopyrimidine aminohydrolase</fullName>
        <ecNumber evidence="1">3.5.99.2</ecNumber>
    </recommendedName>
</protein>
<dbReference type="Gene3D" id="1.20.910.10">
    <property type="entry name" value="Heme oxygenase-like"/>
    <property type="match status" value="1"/>
</dbReference>
<evidence type="ECO:0000313" key="3">
    <source>
        <dbReference type="EMBL" id="MFD1694437.1"/>
    </source>
</evidence>
<dbReference type="EC" id="3.5.99.2" evidence="1"/>
<dbReference type="RefSeq" id="WP_149891710.1">
    <property type="nucleotide sequence ID" value="NZ_JBHUFA010000001.1"/>
</dbReference>